<dbReference type="InterPro" id="IPR051262">
    <property type="entry name" value="SMP-30/CGR1_Lactonase"/>
</dbReference>
<evidence type="ECO:0000259" key="1">
    <source>
        <dbReference type="Pfam" id="PF08450"/>
    </source>
</evidence>
<reference evidence="3" key="1">
    <citation type="journal article" date="2019" name="Int. J. Syst. Evol. Microbiol.">
        <title>The Global Catalogue of Microorganisms (GCM) 10K type strain sequencing project: providing services to taxonomists for standard genome sequencing and annotation.</title>
        <authorList>
            <consortium name="The Broad Institute Genomics Platform"/>
            <consortium name="The Broad Institute Genome Sequencing Center for Infectious Disease"/>
            <person name="Wu L."/>
            <person name="Ma J."/>
        </authorList>
    </citation>
    <scope>NUCLEOTIDE SEQUENCE [LARGE SCALE GENOMIC DNA]</scope>
    <source>
        <strain evidence="3">JCM 14307</strain>
    </source>
</reference>
<dbReference type="EMBL" id="BAAANF010000008">
    <property type="protein sequence ID" value="GAA1679226.1"/>
    <property type="molecule type" value="Genomic_DNA"/>
</dbReference>
<name>A0ABN2GZ14_9ACTN</name>
<keyword evidence="3" id="KW-1185">Reference proteome</keyword>
<dbReference type="InterPro" id="IPR013658">
    <property type="entry name" value="SGL"/>
</dbReference>
<gene>
    <name evidence="2" type="ORF">GCM10009745_23730</name>
</gene>
<feature type="domain" description="SMP-30/Gluconolactonase/LRE-like region" evidence="1">
    <location>
        <begin position="11"/>
        <end position="244"/>
    </location>
</feature>
<evidence type="ECO:0000313" key="2">
    <source>
        <dbReference type="EMBL" id="GAA1679226.1"/>
    </source>
</evidence>
<proteinExistence type="predicted"/>
<organism evidence="2 3">
    <name type="scientific">Kribbella yunnanensis</name>
    <dbReference type="NCBI Taxonomy" id="190194"/>
    <lineage>
        <taxon>Bacteria</taxon>
        <taxon>Bacillati</taxon>
        <taxon>Actinomycetota</taxon>
        <taxon>Actinomycetes</taxon>
        <taxon>Propionibacteriales</taxon>
        <taxon>Kribbellaceae</taxon>
        <taxon>Kribbella</taxon>
    </lineage>
</organism>
<dbReference type="RefSeq" id="WP_344149473.1">
    <property type="nucleotide sequence ID" value="NZ_BAAANF010000008.1"/>
</dbReference>
<dbReference type="PANTHER" id="PTHR47572:SF5">
    <property type="entry name" value="BLR2277 PROTEIN"/>
    <property type="match status" value="1"/>
</dbReference>
<dbReference type="PANTHER" id="PTHR47572">
    <property type="entry name" value="LIPOPROTEIN-RELATED"/>
    <property type="match status" value="1"/>
</dbReference>
<comment type="caution">
    <text evidence="2">The sequence shown here is derived from an EMBL/GenBank/DDBJ whole genome shotgun (WGS) entry which is preliminary data.</text>
</comment>
<dbReference type="InterPro" id="IPR011042">
    <property type="entry name" value="6-blade_b-propeller_TolB-like"/>
</dbReference>
<dbReference type="Pfam" id="PF08450">
    <property type="entry name" value="SGL"/>
    <property type="match status" value="1"/>
</dbReference>
<accession>A0ABN2GZ14</accession>
<dbReference type="Proteomes" id="UP001500280">
    <property type="component" value="Unassembled WGS sequence"/>
</dbReference>
<dbReference type="SUPFAM" id="SSF63829">
    <property type="entry name" value="Calcium-dependent phosphotriesterase"/>
    <property type="match status" value="1"/>
</dbReference>
<sequence length="293" mass="31418">MTEVLLDGLVIGESARWHDGRLWCANWGTQEILAIDADGKREVMARVDTTLPFSIDWLPDGRLLVVSGQEGLLLRQEPSGELTVHADLSSYGGLNELVVDGRGNIYVNGGCSFTPAEGERPGFILLITPDGTVRRVADELAFPNGMVITPDNETLVVAESFARTLTAYDVLPDGGLINRRVWAAHSGDGMCMDADGAIWTPGFTEAGPSCLRIAEGGEVLETVPLEHFGFACALGSRTLYILTADWHLDDSFDANLARLLATPTGRILTHQAPATSAGYPFSSASSSGRRRSS</sequence>
<evidence type="ECO:0000313" key="3">
    <source>
        <dbReference type="Proteomes" id="UP001500280"/>
    </source>
</evidence>
<dbReference type="Gene3D" id="2.120.10.30">
    <property type="entry name" value="TolB, C-terminal domain"/>
    <property type="match status" value="1"/>
</dbReference>
<protein>
    <submittedName>
        <fullName evidence="2">SMP-30/gluconolactonase/LRE family protein</fullName>
    </submittedName>
</protein>